<dbReference type="Proteomes" id="UP000887572">
    <property type="component" value="Unplaced"/>
</dbReference>
<keyword evidence="2" id="KW-1185">Reference proteome</keyword>
<name>A0A914GWN2_GLORO</name>
<proteinExistence type="predicted"/>
<sequence length="262" mass="28145">MNANGKKIIFWPCLRTSAARRPAAPSDSPVSLAANEAFSSSASSPSAAGAASSALVDRLSLVSVFISVMLIFCAFGFLCFVMWHCPNGLRLAASRTQQKAAASARPPSAPASVSPLSSNAPLSLDQCSPMPPCPLASIGCQKPPEDDDRLVRPFSPTSTVELASSLDRLPEPPSLSVDEVRQLNDAFNGIKKATDDFRTFAAIKSDHQRQVYSFAGIRLNNNDGNYFSETAADLRELIAPRGWQRQNYSNGNQSINHSKNDQ</sequence>
<keyword evidence="1" id="KW-0472">Membrane</keyword>
<reference evidence="3" key="1">
    <citation type="submission" date="2022-11" db="UniProtKB">
        <authorList>
            <consortium name="WormBaseParasite"/>
        </authorList>
    </citation>
    <scope>IDENTIFICATION</scope>
</reference>
<dbReference type="WBParaSite" id="Gr19_v10_g12029.t1">
    <property type="protein sequence ID" value="Gr19_v10_g12029.t1"/>
    <property type="gene ID" value="Gr19_v10_g12029"/>
</dbReference>
<accession>A0A914GWN2</accession>
<dbReference type="AlphaFoldDB" id="A0A914GWN2"/>
<feature type="transmembrane region" description="Helical" evidence="1">
    <location>
        <begin position="61"/>
        <end position="83"/>
    </location>
</feature>
<organism evidence="2 3">
    <name type="scientific">Globodera rostochiensis</name>
    <name type="common">Golden nematode worm</name>
    <name type="synonym">Heterodera rostochiensis</name>
    <dbReference type="NCBI Taxonomy" id="31243"/>
    <lineage>
        <taxon>Eukaryota</taxon>
        <taxon>Metazoa</taxon>
        <taxon>Ecdysozoa</taxon>
        <taxon>Nematoda</taxon>
        <taxon>Chromadorea</taxon>
        <taxon>Rhabditida</taxon>
        <taxon>Tylenchina</taxon>
        <taxon>Tylenchomorpha</taxon>
        <taxon>Tylenchoidea</taxon>
        <taxon>Heteroderidae</taxon>
        <taxon>Heteroderinae</taxon>
        <taxon>Globodera</taxon>
    </lineage>
</organism>
<evidence type="ECO:0000313" key="2">
    <source>
        <dbReference type="Proteomes" id="UP000887572"/>
    </source>
</evidence>
<evidence type="ECO:0000256" key="1">
    <source>
        <dbReference type="SAM" id="Phobius"/>
    </source>
</evidence>
<protein>
    <submittedName>
        <fullName evidence="3">Uncharacterized protein</fullName>
    </submittedName>
</protein>
<keyword evidence="1" id="KW-0812">Transmembrane</keyword>
<evidence type="ECO:0000313" key="3">
    <source>
        <dbReference type="WBParaSite" id="Gr19_v10_g12029.t1"/>
    </source>
</evidence>
<keyword evidence="1" id="KW-1133">Transmembrane helix</keyword>